<dbReference type="PRINTS" id="PR00412">
    <property type="entry name" value="EPOXHYDRLASE"/>
</dbReference>
<sequence>MSIEPFEIPSIPPERLALLNEKLKNAEYPNELETDVGWKYGAPRWAVEPLVQTWLNDYDWEKVRAKMNQWHHYHATIDGLRVHFIHEPSKNPDAIPLLLLNGWPSTFYEYHKVINPLRDGASNTQAFHVIVATMPGFGFSEAPKLPGYGASKIGDIFNQLMLLLDYNEYVVHGSDFGSMLGKWLALYRSENCKAYHTVYPACIPPIPTPTFLWAHPFKVAKFLASMVLGMDTVYGHGSSKIRGKSFIDVENDREMGYCAIQATRPYTLSFGLTDSPVGLLAWILEKYHNWTYPENKSDTIVLPETVTTEEFLTQVTIFWLTNSISSSTRFYYEVFNDEGMKDMFMGRVAIPTAVAYYAGELSKLPREWVEASSNLQQYKEIEVGGHFPSLECDEVFVDDIQQFGKLIKTKEYLK</sequence>
<comment type="caution">
    <text evidence="6">The sequence shown here is derived from an EMBL/GenBank/DDBJ whole genome shotgun (WGS) entry which is preliminary data.</text>
</comment>
<evidence type="ECO:0000256" key="1">
    <source>
        <dbReference type="ARBA" id="ARBA00010088"/>
    </source>
</evidence>
<feature type="domain" description="Epoxide hydrolase N-terminal" evidence="5">
    <location>
        <begin position="3"/>
        <end position="110"/>
    </location>
</feature>
<keyword evidence="2" id="KW-0058">Aromatic hydrocarbons catabolism</keyword>
<reference evidence="6" key="2">
    <citation type="submission" date="2023-02" db="EMBL/GenBank/DDBJ databases">
        <authorList>
            <consortium name="DOE Joint Genome Institute"/>
            <person name="Mondo S.J."/>
            <person name="Chang Y."/>
            <person name="Wang Y."/>
            <person name="Ahrendt S."/>
            <person name="Andreopoulos W."/>
            <person name="Barry K."/>
            <person name="Beard J."/>
            <person name="Benny G.L."/>
            <person name="Blankenship S."/>
            <person name="Bonito G."/>
            <person name="Cuomo C."/>
            <person name="Desiro A."/>
            <person name="Gervers K.A."/>
            <person name="Hundley H."/>
            <person name="Kuo A."/>
            <person name="LaButti K."/>
            <person name="Lang B.F."/>
            <person name="Lipzen A."/>
            <person name="O'Donnell K."/>
            <person name="Pangilinan J."/>
            <person name="Reynolds N."/>
            <person name="Sandor L."/>
            <person name="Smith M.W."/>
            <person name="Tsang A."/>
            <person name="Grigoriev I.V."/>
            <person name="Stajich J.E."/>
            <person name="Spatafora J.W."/>
        </authorList>
    </citation>
    <scope>NUCLEOTIDE SEQUENCE</scope>
    <source>
        <strain evidence="6">RSA 2281</strain>
    </source>
</reference>
<organism evidence="6 7">
    <name type="scientific">Phascolomyces articulosus</name>
    <dbReference type="NCBI Taxonomy" id="60185"/>
    <lineage>
        <taxon>Eukaryota</taxon>
        <taxon>Fungi</taxon>
        <taxon>Fungi incertae sedis</taxon>
        <taxon>Mucoromycota</taxon>
        <taxon>Mucoromycotina</taxon>
        <taxon>Mucoromycetes</taxon>
        <taxon>Mucorales</taxon>
        <taxon>Lichtheimiaceae</taxon>
        <taxon>Phascolomyces</taxon>
    </lineage>
</organism>
<protein>
    <submittedName>
        <fullName evidence="6">Alpha/Beta hydrolase protein</fullName>
    </submittedName>
</protein>
<dbReference type="InterPro" id="IPR029058">
    <property type="entry name" value="AB_hydrolase_fold"/>
</dbReference>
<feature type="active site" description="Nucleophile" evidence="4">
    <location>
        <position position="175"/>
    </location>
</feature>
<dbReference type="Gene3D" id="3.40.50.1820">
    <property type="entry name" value="alpha/beta hydrolase"/>
    <property type="match status" value="1"/>
</dbReference>
<dbReference type="InterPro" id="IPR010497">
    <property type="entry name" value="Epoxide_hydro_N"/>
</dbReference>
<comment type="similarity">
    <text evidence="1">Belongs to the peptidase S33 family.</text>
</comment>
<accession>A0AAD5K6Y4</accession>
<dbReference type="InterPro" id="IPR016292">
    <property type="entry name" value="Epoxide_hydrolase"/>
</dbReference>
<evidence type="ECO:0000256" key="2">
    <source>
        <dbReference type="ARBA" id="ARBA00022797"/>
    </source>
</evidence>
<keyword evidence="3 6" id="KW-0378">Hydrolase</keyword>
<dbReference type="PANTHER" id="PTHR21661">
    <property type="entry name" value="EPOXIDE HYDROLASE 1-RELATED"/>
    <property type="match status" value="1"/>
</dbReference>
<dbReference type="PANTHER" id="PTHR21661:SF35">
    <property type="entry name" value="EPOXIDE HYDROLASE"/>
    <property type="match status" value="1"/>
</dbReference>
<feature type="active site" description="Proton donor" evidence="4">
    <location>
        <position position="331"/>
    </location>
</feature>
<gene>
    <name evidence="6" type="ORF">BDA99DRAFT_552639</name>
</gene>
<dbReference type="GO" id="GO:0004301">
    <property type="term" value="F:epoxide hydrolase activity"/>
    <property type="evidence" value="ECO:0007669"/>
    <property type="project" value="TreeGrafter"/>
</dbReference>
<evidence type="ECO:0000313" key="7">
    <source>
        <dbReference type="Proteomes" id="UP001209540"/>
    </source>
</evidence>
<dbReference type="Proteomes" id="UP001209540">
    <property type="component" value="Unassembled WGS sequence"/>
</dbReference>
<evidence type="ECO:0000256" key="4">
    <source>
        <dbReference type="PIRSR" id="PIRSR001112-1"/>
    </source>
</evidence>
<reference evidence="6" key="1">
    <citation type="journal article" date="2022" name="IScience">
        <title>Evolution of zygomycete secretomes and the origins of terrestrial fungal ecologies.</title>
        <authorList>
            <person name="Chang Y."/>
            <person name="Wang Y."/>
            <person name="Mondo S."/>
            <person name="Ahrendt S."/>
            <person name="Andreopoulos W."/>
            <person name="Barry K."/>
            <person name="Beard J."/>
            <person name="Benny G.L."/>
            <person name="Blankenship S."/>
            <person name="Bonito G."/>
            <person name="Cuomo C."/>
            <person name="Desiro A."/>
            <person name="Gervers K.A."/>
            <person name="Hundley H."/>
            <person name="Kuo A."/>
            <person name="LaButti K."/>
            <person name="Lang B.F."/>
            <person name="Lipzen A."/>
            <person name="O'Donnell K."/>
            <person name="Pangilinan J."/>
            <person name="Reynolds N."/>
            <person name="Sandor L."/>
            <person name="Smith M.E."/>
            <person name="Tsang A."/>
            <person name="Grigoriev I.V."/>
            <person name="Stajich J.E."/>
            <person name="Spatafora J.W."/>
        </authorList>
    </citation>
    <scope>NUCLEOTIDE SEQUENCE</scope>
    <source>
        <strain evidence="6">RSA 2281</strain>
    </source>
</reference>
<name>A0AAD5K6Y4_9FUNG</name>
<dbReference type="Pfam" id="PF06441">
    <property type="entry name" value="EHN"/>
    <property type="match status" value="1"/>
</dbReference>
<dbReference type="InterPro" id="IPR000639">
    <property type="entry name" value="Epox_hydrolase-like"/>
</dbReference>
<feature type="active site" description="Proton acceptor" evidence="4">
    <location>
        <position position="386"/>
    </location>
</feature>
<evidence type="ECO:0000313" key="6">
    <source>
        <dbReference type="EMBL" id="KAI9253775.1"/>
    </source>
</evidence>
<dbReference type="GO" id="GO:0097176">
    <property type="term" value="P:epoxide metabolic process"/>
    <property type="evidence" value="ECO:0007669"/>
    <property type="project" value="TreeGrafter"/>
</dbReference>
<proteinExistence type="inferred from homology"/>
<evidence type="ECO:0000256" key="3">
    <source>
        <dbReference type="ARBA" id="ARBA00022801"/>
    </source>
</evidence>
<keyword evidence="7" id="KW-1185">Reference proteome</keyword>
<evidence type="ECO:0000259" key="5">
    <source>
        <dbReference type="Pfam" id="PF06441"/>
    </source>
</evidence>
<dbReference type="AlphaFoldDB" id="A0AAD5K6Y4"/>
<dbReference type="EMBL" id="JAIXMP010000025">
    <property type="protein sequence ID" value="KAI9253775.1"/>
    <property type="molecule type" value="Genomic_DNA"/>
</dbReference>
<dbReference type="SUPFAM" id="SSF53474">
    <property type="entry name" value="alpha/beta-Hydrolases"/>
    <property type="match status" value="1"/>
</dbReference>
<dbReference type="PIRSF" id="PIRSF001112">
    <property type="entry name" value="Epoxide_hydrolase"/>
    <property type="match status" value="1"/>
</dbReference>